<evidence type="ECO:0000313" key="3">
    <source>
        <dbReference type="Proteomes" id="UP001416858"/>
    </source>
</evidence>
<keyword evidence="3" id="KW-1185">Reference proteome</keyword>
<accession>A0ABP9VZN8</accession>
<sequence>MNCPQTRIDRGEQLRLIRDYQPPLFRCDDAKGVATCKIKAVLKAIDDRAGDANKRQVCRAAQVTLAQDAGIKSTTTVGRAFHALCVYGVVTNLGRRCRGRGGAVIHCRVNFETLKRLIDGNDHEGETKLQPLMIGSTENDKPTINQCTTKPHSVSDQPLTSAGPNINQWVQPAPDPPITRPTPAPNRQSGEWVALVDELHLMGMHTAPDAIKAARTRKAPPEYVRFLIDDAKRKGASNGLLCNWIKGTTTHAVTPERFERTEAQKITERVQAAGIERGADQLAIDSATFKELTKHGLERFATDAQRKAPAQWETKQKAAAASADIPPVLIEGARALDAKPPKPNAKFKRASSHSTKSNDRRRELDRQLAELGSGSTTR</sequence>
<dbReference type="Proteomes" id="UP001416858">
    <property type="component" value="Unassembled WGS sequence"/>
</dbReference>
<protein>
    <recommendedName>
        <fullName evidence="4">Replication protein</fullName>
    </recommendedName>
</protein>
<comment type="caution">
    <text evidence="2">The sequence shown here is derived from an EMBL/GenBank/DDBJ whole genome shotgun (WGS) entry which is preliminary data.</text>
</comment>
<organism evidence="2 3">
    <name type="scientific">Novipirellula caenicola</name>
    <dbReference type="NCBI Taxonomy" id="1536901"/>
    <lineage>
        <taxon>Bacteria</taxon>
        <taxon>Pseudomonadati</taxon>
        <taxon>Planctomycetota</taxon>
        <taxon>Planctomycetia</taxon>
        <taxon>Pirellulales</taxon>
        <taxon>Pirellulaceae</taxon>
        <taxon>Novipirellula</taxon>
    </lineage>
</organism>
<proteinExistence type="predicted"/>
<reference evidence="2 3" key="1">
    <citation type="submission" date="2024-02" db="EMBL/GenBank/DDBJ databases">
        <title>Rhodopirellula caenicola NBRC 110016.</title>
        <authorList>
            <person name="Ichikawa N."/>
            <person name="Katano-Makiyama Y."/>
            <person name="Hidaka K."/>
        </authorList>
    </citation>
    <scope>NUCLEOTIDE SEQUENCE [LARGE SCALE GENOMIC DNA]</scope>
    <source>
        <strain evidence="2 3">NBRC 110016</strain>
    </source>
</reference>
<feature type="region of interest" description="Disordered" evidence="1">
    <location>
        <begin position="333"/>
        <end position="378"/>
    </location>
</feature>
<dbReference type="EMBL" id="BAABRO010000025">
    <property type="protein sequence ID" value="GAA5510589.1"/>
    <property type="molecule type" value="Genomic_DNA"/>
</dbReference>
<evidence type="ECO:0008006" key="4">
    <source>
        <dbReference type="Google" id="ProtNLM"/>
    </source>
</evidence>
<gene>
    <name evidence="2" type="ORF">Rcae01_06098</name>
</gene>
<name>A0ABP9VZN8_9BACT</name>
<feature type="compositionally biased region" description="Basic and acidic residues" evidence="1">
    <location>
        <begin position="356"/>
        <end position="368"/>
    </location>
</feature>
<evidence type="ECO:0000256" key="1">
    <source>
        <dbReference type="SAM" id="MobiDB-lite"/>
    </source>
</evidence>
<evidence type="ECO:0000313" key="2">
    <source>
        <dbReference type="EMBL" id="GAA5510589.1"/>
    </source>
</evidence>